<dbReference type="InterPro" id="IPR003251">
    <property type="entry name" value="Rr_diiron-bd_dom"/>
</dbReference>
<dbReference type="CDD" id="cd01045">
    <property type="entry name" value="Ferritin_like_AB"/>
    <property type="match status" value="1"/>
</dbReference>
<reference evidence="3" key="1">
    <citation type="journal article" date="2015" name="MBio">
        <title>Genome-Resolved Metagenomic Analysis Reveals Roles for Candidate Phyla and Other Microbial Community Members in Biogeochemical Transformations in Oil Reservoirs.</title>
        <authorList>
            <person name="Hu P."/>
            <person name="Tom L."/>
            <person name="Singh A."/>
            <person name="Thomas B.C."/>
            <person name="Baker B.J."/>
            <person name="Piceno Y.M."/>
            <person name="Andersen G.L."/>
            <person name="Banfield J.F."/>
        </authorList>
    </citation>
    <scope>NUCLEOTIDE SEQUENCE [LARGE SCALE GENOMIC DNA]</scope>
</reference>
<name>A0A101EP37_9EURY</name>
<dbReference type="OMA" id="TQERSHY"/>
<dbReference type="PANTHER" id="PTHR33531">
    <property type="entry name" value="RUBRERYTHRIN SUBFAMILY"/>
    <property type="match status" value="1"/>
</dbReference>
<dbReference type="SUPFAM" id="SSF47240">
    <property type="entry name" value="Ferritin-like"/>
    <property type="match status" value="1"/>
</dbReference>
<dbReference type="GeneID" id="8096910"/>
<proteinExistence type="predicted"/>
<dbReference type="InterPro" id="IPR012347">
    <property type="entry name" value="Ferritin-like"/>
</dbReference>
<accession>A0A101EP37</accession>
<dbReference type="EMBL" id="LGFD01000003">
    <property type="protein sequence ID" value="KUK18525.1"/>
    <property type="molecule type" value="Genomic_DNA"/>
</dbReference>
<organism evidence="2 3">
    <name type="scientific">Thermococcus sibiricus</name>
    <dbReference type="NCBI Taxonomy" id="172049"/>
    <lineage>
        <taxon>Archaea</taxon>
        <taxon>Methanobacteriati</taxon>
        <taxon>Methanobacteriota</taxon>
        <taxon>Thermococci</taxon>
        <taxon>Thermococcales</taxon>
        <taxon>Thermococcaceae</taxon>
        <taxon>Thermococcus</taxon>
    </lineage>
</organism>
<dbReference type="InterPro" id="IPR009078">
    <property type="entry name" value="Ferritin-like_SF"/>
</dbReference>
<protein>
    <submittedName>
        <fullName evidence="2">Rubrerythrin-related protein</fullName>
    </submittedName>
</protein>
<feature type="domain" description="Rubrerythrin diiron-binding" evidence="1">
    <location>
        <begin position="16"/>
        <end position="143"/>
    </location>
</feature>
<dbReference type="AlphaFoldDB" id="A0A101EP37"/>
<dbReference type="PATRIC" id="fig|172049.5.peg.721"/>
<dbReference type="Proteomes" id="UP000053911">
    <property type="component" value="Unassembled WGS sequence"/>
</dbReference>
<evidence type="ECO:0000313" key="3">
    <source>
        <dbReference type="Proteomes" id="UP000053911"/>
    </source>
</evidence>
<sequence>MEEDIVIRLETLSEKEILGYAIASEEDAKAFYLKLGEGKGELIQNFFKDLAKAEEAHKTLLLNLHKKLFGNENYITPKGIPFLESTINVVTLGSMVEAMKTALMNEKVAERVYKLLAKRFPEHKALFEFLATQERAHYNSIKAHEEYLEGIIREKPDYVDVPVHVLFNQLEIHYKPRVL</sequence>
<dbReference type="GO" id="GO:0046872">
    <property type="term" value="F:metal ion binding"/>
    <property type="evidence" value="ECO:0007669"/>
    <property type="project" value="InterPro"/>
</dbReference>
<evidence type="ECO:0000313" key="2">
    <source>
        <dbReference type="EMBL" id="KUK18525.1"/>
    </source>
</evidence>
<dbReference type="Gene3D" id="1.20.1260.10">
    <property type="match status" value="1"/>
</dbReference>
<comment type="caution">
    <text evidence="2">The sequence shown here is derived from an EMBL/GenBank/DDBJ whole genome shotgun (WGS) entry which is preliminary data.</text>
</comment>
<gene>
    <name evidence="2" type="ORF">XD54_0255</name>
</gene>
<dbReference type="PANTHER" id="PTHR33531:SF10">
    <property type="entry name" value="BLR7895 PROTEIN"/>
    <property type="match status" value="1"/>
</dbReference>
<dbReference type="GO" id="GO:0016491">
    <property type="term" value="F:oxidoreductase activity"/>
    <property type="evidence" value="ECO:0007669"/>
    <property type="project" value="InterPro"/>
</dbReference>
<dbReference type="RefSeq" id="WP_015850163.1">
    <property type="nucleotide sequence ID" value="NZ_LGFD01000003.1"/>
</dbReference>
<dbReference type="Pfam" id="PF02915">
    <property type="entry name" value="Rubrerythrin"/>
    <property type="match status" value="1"/>
</dbReference>
<evidence type="ECO:0000259" key="1">
    <source>
        <dbReference type="Pfam" id="PF02915"/>
    </source>
</evidence>